<dbReference type="Proteomes" id="UP001596074">
    <property type="component" value="Unassembled WGS sequence"/>
</dbReference>
<accession>A0ABW0ZVU2</accession>
<gene>
    <name evidence="2" type="ORF">ACFPZN_15540</name>
</gene>
<keyword evidence="3" id="KW-1185">Reference proteome</keyword>
<dbReference type="RefSeq" id="WP_378282661.1">
    <property type="nucleotide sequence ID" value="NZ_JBHSON010000019.1"/>
</dbReference>
<dbReference type="Pfam" id="PF07811">
    <property type="entry name" value="TadE"/>
    <property type="match status" value="1"/>
</dbReference>
<organism evidence="2 3">
    <name type="scientific">Actinomadura rugatobispora</name>
    <dbReference type="NCBI Taxonomy" id="1994"/>
    <lineage>
        <taxon>Bacteria</taxon>
        <taxon>Bacillati</taxon>
        <taxon>Actinomycetota</taxon>
        <taxon>Actinomycetes</taxon>
        <taxon>Streptosporangiales</taxon>
        <taxon>Thermomonosporaceae</taxon>
        <taxon>Actinomadura</taxon>
    </lineage>
</organism>
<evidence type="ECO:0000313" key="3">
    <source>
        <dbReference type="Proteomes" id="UP001596074"/>
    </source>
</evidence>
<dbReference type="EMBL" id="JBHSON010000019">
    <property type="protein sequence ID" value="MFC5747041.1"/>
    <property type="molecule type" value="Genomic_DNA"/>
</dbReference>
<comment type="caution">
    <text evidence="2">The sequence shown here is derived from an EMBL/GenBank/DDBJ whole genome shotgun (WGS) entry which is preliminary data.</text>
</comment>
<name>A0ABW0ZVU2_9ACTN</name>
<evidence type="ECO:0000313" key="2">
    <source>
        <dbReference type="EMBL" id="MFC5747041.1"/>
    </source>
</evidence>
<feature type="domain" description="TadE-like" evidence="1">
    <location>
        <begin position="11"/>
        <end position="53"/>
    </location>
</feature>
<proteinExistence type="predicted"/>
<dbReference type="InterPro" id="IPR012495">
    <property type="entry name" value="TadE-like_dom"/>
</dbReference>
<sequence>MRPPRDGADRGSMSMEMVLVTPLFVVFLMLLAGAGRMVDAQSQVDGAARDAVRSASIARSAGAAERLAQEAASANLTGRDWCAGGPVVVTDTTDWGPGGRVAVTITCDVDLADLSFIGLPGSKTLRGKALAPIDTFTYRGGTGDDG</sequence>
<reference evidence="3" key="1">
    <citation type="journal article" date="2019" name="Int. J. Syst. Evol. Microbiol.">
        <title>The Global Catalogue of Microorganisms (GCM) 10K type strain sequencing project: providing services to taxonomists for standard genome sequencing and annotation.</title>
        <authorList>
            <consortium name="The Broad Institute Genomics Platform"/>
            <consortium name="The Broad Institute Genome Sequencing Center for Infectious Disease"/>
            <person name="Wu L."/>
            <person name="Ma J."/>
        </authorList>
    </citation>
    <scope>NUCLEOTIDE SEQUENCE [LARGE SCALE GENOMIC DNA]</scope>
    <source>
        <strain evidence="3">KCTC 42087</strain>
    </source>
</reference>
<protein>
    <submittedName>
        <fullName evidence="2">TadE/TadG family type IV pilus assembly protein</fullName>
    </submittedName>
</protein>
<evidence type="ECO:0000259" key="1">
    <source>
        <dbReference type="Pfam" id="PF07811"/>
    </source>
</evidence>